<organism evidence="2 3">
    <name type="scientific">Paraburkholderia fynbosensis</name>
    <dbReference type="NCBI Taxonomy" id="1200993"/>
    <lineage>
        <taxon>Bacteria</taxon>
        <taxon>Pseudomonadati</taxon>
        <taxon>Pseudomonadota</taxon>
        <taxon>Betaproteobacteria</taxon>
        <taxon>Burkholderiales</taxon>
        <taxon>Burkholderiaceae</taxon>
        <taxon>Paraburkholderia</taxon>
    </lineage>
</organism>
<dbReference type="Proteomes" id="UP000494252">
    <property type="component" value="Unassembled WGS sequence"/>
</dbReference>
<gene>
    <name evidence="2" type="ORF">LMG27177_02803</name>
</gene>
<evidence type="ECO:0000256" key="1">
    <source>
        <dbReference type="SAM" id="MobiDB-lite"/>
    </source>
</evidence>
<evidence type="ECO:0000313" key="3">
    <source>
        <dbReference type="Proteomes" id="UP000494252"/>
    </source>
</evidence>
<feature type="compositionally biased region" description="Low complexity" evidence="1">
    <location>
        <begin position="166"/>
        <end position="186"/>
    </location>
</feature>
<reference evidence="2 3" key="1">
    <citation type="submission" date="2020-04" db="EMBL/GenBank/DDBJ databases">
        <authorList>
            <person name="De Canck E."/>
        </authorList>
    </citation>
    <scope>NUCLEOTIDE SEQUENCE [LARGE SCALE GENOMIC DNA]</scope>
    <source>
        <strain evidence="2 3">LMG 27177</strain>
    </source>
</reference>
<dbReference type="AlphaFoldDB" id="A0A6J5G3B3"/>
<keyword evidence="3" id="KW-1185">Reference proteome</keyword>
<feature type="region of interest" description="Disordered" evidence="1">
    <location>
        <begin position="137"/>
        <end position="186"/>
    </location>
</feature>
<evidence type="ECO:0000313" key="2">
    <source>
        <dbReference type="EMBL" id="CAB3790372.1"/>
    </source>
</evidence>
<dbReference type="EMBL" id="CADIKI010000007">
    <property type="protein sequence ID" value="CAB3790372.1"/>
    <property type="molecule type" value="Genomic_DNA"/>
</dbReference>
<accession>A0A6J5G3B3</accession>
<name>A0A6J5G3B3_9BURK</name>
<sequence length="186" mass="20666">MSCADARMSEQKSERMRFVGRPLPDTITMNWPKHLGYRLTTRDLSDHSTGTRERPTFRWTTARCGRPATIFNGRRADFQYAGASAGESAEGGFRSTLPYDGTPPCNAILRRRSDALESRRRLHGRCFNSMPILSRLLPRNPGTNGARGPITQRARRFPSMSRLRRPAGSAASSSACRTRASPALPA</sequence>
<protein>
    <submittedName>
        <fullName evidence="2">Uncharacterized protein</fullName>
    </submittedName>
</protein>
<proteinExistence type="predicted"/>